<dbReference type="Pfam" id="PF11850">
    <property type="entry name" value="DUF3370"/>
    <property type="match status" value="1"/>
</dbReference>
<name>A0A928ZSE3_LEPEC</name>
<accession>A0A928ZSE3</accession>
<dbReference type="Proteomes" id="UP000615026">
    <property type="component" value="Unassembled WGS sequence"/>
</dbReference>
<comment type="caution">
    <text evidence="1">The sequence shown here is derived from an EMBL/GenBank/DDBJ whole genome shotgun (WGS) entry which is preliminary data.</text>
</comment>
<protein>
    <submittedName>
        <fullName evidence="1">DUF3370 domain-containing protein</fullName>
    </submittedName>
</protein>
<proteinExistence type="predicted"/>
<sequence>MSLLPFLFALSAVAPVSLPVSGTYDVGPTGVQPPVRTVHLTETSVPGELNRNVVADNSGQVIPHIQEVRPLPGGLDEVPVFNSNSPEIIAAEGILLSTFPSRGKAEPAAHLDYAFEGRFDIFDHHVVQAQGDSDTRTRYLGIVVHNPSRKPVTLRFREAASYLSQEAPWHGRSDVEFNLASTQFSGPGSRLMNEILRDRRQSFWPNEITIPARESYLLMNAPLPVRRLTVPTDGSLAAGSELLPRLPKSLGGNRSNARSTLMRLSSDGPVYVASLAMFAPRTATGERVPSLAEWLQVLANGRLATPRDLAPSRPGRRANPFIYGRVAGVSQGSRWLAQLTDRRSSQLRIPAPGAQLSYAISTVDHNTFGTGQIQSAPMLRRYKDTAYRAHGNYGTEYVLTLPLHNPTARQQKVALSVQTPLQNETLKNALTFLTPHDSRIFFRGTVLFLYTNDQGERRADYIHLVQRRGQIGSPLVELTLAPDEERSVEVHFLYPPDATPPQALTLTTYDDGSN</sequence>
<dbReference type="EMBL" id="JADEXP010000028">
    <property type="protein sequence ID" value="MBE9066102.1"/>
    <property type="molecule type" value="Genomic_DNA"/>
</dbReference>
<keyword evidence="2" id="KW-1185">Reference proteome</keyword>
<dbReference type="RefSeq" id="WP_193991600.1">
    <property type="nucleotide sequence ID" value="NZ_JADEXP010000028.1"/>
</dbReference>
<evidence type="ECO:0000313" key="2">
    <source>
        <dbReference type="Proteomes" id="UP000615026"/>
    </source>
</evidence>
<dbReference type="AlphaFoldDB" id="A0A928ZSE3"/>
<dbReference type="InterPro" id="IPR021801">
    <property type="entry name" value="DUF3370"/>
</dbReference>
<gene>
    <name evidence="1" type="ORF">IQ260_05505</name>
</gene>
<evidence type="ECO:0000313" key="1">
    <source>
        <dbReference type="EMBL" id="MBE9066102.1"/>
    </source>
</evidence>
<organism evidence="1 2">
    <name type="scientific">Leptolyngbya cf. ectocarpi LEGE 11479</name>
    <dbReference type="NCBI Taxonomy" id="1828722"/>
    <lineage>
        <taxon>Bacteria</taxon>
        <taxon>Bacillati</taxon>
        <taxon>Cyanobacteriota</taxon>
        <taxon>Cyanophyceae</taxon>
        <taxon>Leptolyngbyales</taxon>
        <taxon>Leptolyngbyaceae</taxon>
        <taxon>Leptolyngbya group</taxon>
        <taxon>Leptolyngbya</taxon>
    </lineage>
</organism>
<reference evidence="1" key="1">
    <citation type="submission" date="2020-10" db="EMBL/GenBank/DDBJ databases">
        <authorList>
            <person name="Castelo-Branco R."/>
            <person name="Eusebio N."/>
            <person name="Adriana R."/>
            <person name="Vieira A."/>
            <person name="Brugerolle De Fraissinette N."/>
            <person name="Rezende De Castro R."/>
            <person name="Schneider M.P."/>
            <person name="Vasconcelos V."/>
            <person name="Leao P.N."/>
        </authorList>
    </citation>
    <scope>NUCLEOTIDE SEQUENCE</scope>
    <source>
        <strain evidence="1">LEGE 11479</strain>
    </source>
</reference>